<keyword evidence="13 20" id="KW-0472">Membrane</keyword>
<evidence type="ECO:0000256" key="4">
    <source>
        <dbReference type="ARBA" id="ARBA00022553"/>
    </source>
</evidence>
<keyword evidence="11 19" id="KW-0067">ATP-binding</keyword>
<keyword evidence="12 20" id="KW-1133">Transmembrane helix</keyword>
<evidence type="ECO:0000313" key="26">
    <source>
        <dbReference type="Proteomes" id="UP001417504"/>
    </source>
</evidence>
<dbReference type="InterPro" id="IPR000719">
    <property type="entry name" value="Prot_kinase_dom"/>
</dbReference>
<evidence type="ECO:0000256" key="2">
    <source>
        <dbReference type="ARBA" id="ARBA00022475"/>
    </source>
</evidence>
<evidence type="ECO:0000256" key="19">
    <source>
        <dbReference type="PIRNR" id="PIRNR000641"/>
    </source>
</evidence>
<keyword evidence="3 19" id="KW-0723">Serine/threonine-protein kinase</keyword>
<evidence type="ECO:0000256" key="11">
    <source>
        <dbReference type="ARBA" id="ARBA00022840"/>
    </source>
</evidence>
<dbReference type="Pfam" id="PF00954">
    <property type="entry name" value="S_locus_glycop"/>
    <property type="match status" value="1"/>
</dbReference>
<dbReference type="InterPro" id="IPR000858">
    <property type="entry name" value="S_locus_glycoprot_dom"/>
</dbReference>
<keyword evidence="16" id="KW-0325">Glycoprotein</keyword>
<keyword evidence="15" id="KW-0675">Receptor</keyword>
<dbReference type="CDD" id="cd00028">
    <property type="entry name" value="B_lectin"/>
    <property type="match status" value="1"/>
</dbReference>
<dbReference type="Pfam" id="PF01453">
    <property type="entry name" value="B_lectin"/>
    <property type="match status" value="1"/>
</dbReference>
<comment type="subcellular location">
    <subcellularLocation>
        <location evidence="1">Cell membrane</location>
        <topology evidence="1">Single-pass type I membrane protein</topology>
    </subcellularLocation>
</comment>
<keyword evidence="14" id="KW-1015">Disulfide bond</keyword>
<evidence type="ECO:0000256" key="3">
    <source>
        <dbReference type="ARBA" id="ARBA00022527"/>
    </source>
</evidence>
<evidence type="ECO:0000259" key="24">
    <source>
        <dbReference type="PROSITE" id="PS50948"/>
    </source>
</evidence>
<dbReference type="PROSITE" id="PS50948">
    <property type="entry name" value="PAN"/>
    <property type="match status" value="1"/>
</dbReference>
<feature type="domain" description="Apple" evidence="24">
    <location>
        <begin position="339"/>
        <end position="411"/>
    </location>
</feature>
<reference evidence="25 26" key="1">
    <citation type="submission" date="2024-01" db="EMBL/GenBank/DDBJ databases">
        <title>Genome assemblies of Stephania.</title>
        <authorList>
            <person name="Yang L."/>
        </authorList>
    </citation>
    <scope>NUCLEOTIDE SEQUENCE [LARGE SCALE GENOMIC DNA]</scope>
    <source>
        <strain evidence="25">QJT</strain>
        <tissue evidence="25">Leaf</tissue>
    </source>
</reference>
<dbReference type="InterPro" id="IPR003609">
    <property type="entry name" value="Pan_app"/>
</dbReference>
<dbReference type="GO" id="GO:0030246">
    <property type="term" value="F:carbohydrate binding"/>
    <property type="evidence" value="ECO:0007669"/>
    <property type="project" value="UniProtKB-KW"/>
</dbReference>
<evidence type="ECO:0000256" key="10">
    <source>
        <dbReference type="ARBA" id="ARBA00022777"/>
    </source>
</evidence>
<feature type="domain" description="Bulb-type lectin" evidence="23">
    <location>
        <begin position="25"/>
        <end position="150"/>
    </location>
</feature>
<dbReference type="InterPro" id="IPR021820">
    <property type="entry name" value="S-locus_recpt_kinase_C"/>
</dbReference>
<dbReference type="GO" id="GO:0005886">
    <property type="term" value="C:plasma membrane"/>
    <property type="evidence" value="ECO:0007669"/>
    <property type="project" value="UniProtKB-SubCell"/>
</dbReference>
<feature type="chain" id="PRO_5042884895" description="Receptor-like serine/threonine-protein kinase" evidence="21">
    <location>
        <begin position="25"/>
        <end position="839"/>
    </location>
</feature>
<dbReference type="CDD" id="cd01098">
    <property type="entry name" value="PAN_AP_plant"/>
    <property type="match status" value="1"/>
</dbReference>
<accession>A0AAP0IIH9</accession>
<name>A0AAP0IIH9_9MAGN</name>
<dbReference type="GO" id="GO:0048544">
    <property type="term" value="P:recognition of pollen"/>
    <property type="evidence" value="ECO:0007669"/>
    <property type="project" value="InterPro"/>
</dbReference>
<evidence type="ECO:0000256" key="8">
    <source>
        <dbReference type="ARBA" id="ARBA00022734"/>
    </source>
</evidence>
<sequence length="839" mass="94658">MFMSGKTMRILVLLFSSFLQLCYALDTIRQGERLGVSHTILSSGGLFELGFFSPGQSKNLYVGIWYKRISVYKRTVVWVTNREYPISMSFNSSCYLSINKDGNLVISDGRGMSYSISSVSTSSQTSATLLDSGNFVLRDTTSNVVLWQSFDHPADTFLPGMKFGTDKRNNRTWTLTSWNSLEDPSPGVFSTVLDTSSSEFLIMKGSQKFWTSGRWNGEIFSQVPNLRLNDIYNVSFVSNENVTYLTYDLHNTSMISRSVMDTSGKLKKYLWLDGTKEWALFWDLPRPCQVYALCGAFSTCNDMRIPNCRCLRGFEPYSLRDWMQQDWSAGCVRKSSLQCGGKDQFVLVNNVKFPVNFESFSALNAEQCKHACSRNCSCNAYAYKGNCHLWMVDLLGIEQLERGDYLFLRVAASELQLINSDSKNTTLSSKPRDKKQLLLTAALPVMLIMLISGFFAFFLRKINLKRKAGRKVMSLDLLSFDFNTKMQAMNAEFSDISNKVSERWDAELPFFNLASISAATDNFKDANMLGQGGFGPVYKGKLLNGQEVALKRLSTGSGQGLEEFKNEATLIAKLQHRNLVRLLGCCIEDEEKILIYEYMPNKSLDFFLFDPANSKVLDWEKRIHIIEGIAQGILYLHQHSRLRVIHRDLKASNILLDSKMNAKISDFGIARIFGGNEMQANTNRVVGTYGYMSPEYVTRGLFSIKSDVFSFGVLLLEILSSKKNSSFHFSESLTLLGHAWYLWRNGKGHELIDPMLYDSFNISKALRYINVALLCVQEQAIDRPTMSDVTAMLSNEVTCLDSPKQPPFCTMSSIETVSSMNLSGDSSTNDVTLTVMEGR</sequence>
<keyword evidence="4" id="KW-0597">Phosphoprotein</keyword>
<dbReference type="EC" id="2.7.11.1" evidence="19"/>
<dbReference type="Pfam" id="PF07714">
    <property type="entry name" value="PK_Tyr_Ser-Thr"/>
    <property type="match status" value="1"/>
</dbReference>
<gene>
    <name evidence="25" type="ORF">Sjap_015106</name>
</gene>
<dbReference type="FunFam" id="1.10.510.10:FF:000060">
    <property type="entry name" value="G-type lectin S-receptor-like serine/threonine-protein kinase"/>
    <property type="match status" value="1"/>
</dbReference>
<dbReference type="SMART" id="SM00220">
    <property type="entry name" value="S_TKc"/>
    <property type="match status" value="1"/>
</dbReference>
<evidence type="ECO:0000256" key="13">
    <source>
        <dbReference type="ARBA" id="ARBA00023136"/>
    </source>
</evidence>
<dbReference type="EMBL" id="JBBNAE010000006">
    <property type="protein sequence ID" value="KAK9116159.1"/>
    <property type="molecule type" value="Genomic_DNA"/>
</dbReference>
<evidence type="ECO:0000256" key="15">
    <source>
        <dbReference type="ARBA" id="ARBA00023170"/>
    </source>
</evidence>
<dbReference type="Proteomes" id="UP001417504">
    <property type="component" value="Unassembled WGS sequence"/>
</dbReference>
<dbReference type="Pfam" id="PF11883">
    <property type="entry name" value="DUF3403"/>
    <property type="match status" value="1"/>
</dbReference>
<evidence type="ECO:0000256" key="18">
    <source>
        <dbReference type="ARBA" id="ARBA00048679"/>
    </source>
</evidence>
<comment type="catalytic activity">
    <reaction evidence="18 19">
        <text>L-seryl-[protein] + ATP = O-phospho-L-seryl-[protein] + ADP + H(+)</text>
        <dbReference type="Rhea" id="RHEA:17989"/>
        <dbReference type="Rhea" id="RHEA-COMP:9863"/>
        <dbReference type="Rhea" id="RHEA-COMP:11604"/>
        <dbReference type="ChEBI" id="CHEBI:15378"/>
        <dbReference type="ChEBI" id="CHEBI:29999"/>
        <dbReference type="ChEBI" id="CHEBI:30616"/>
        <dbReference type="ChEBI" id="CHEBI:83421"/>
        <dbReference type="ChEBI" id="CHEBI:456216"/>
        <dbReference type="EC" id="2.7.11.1"/>
    </reaction>
</comment>
<evidence type="ECO:0000256" key="20">
    <source>
        <dbReference type="SAM" id="Phobius"/>
    </source>
</evidence>
<evidence type="ECO:0000256" key="6">
    <source>
        <dbReference type="ARBA" id="ARBA00022692"/>
    </source>
</evidence>
<evidence type="ECO:0000256" key="16">
    <source>
        <dbReference type="ARBA" id="ARBA00023180"/>
    </source>
</evidence>
<dbReference type="FunFam" id="3.30.200.20:FF:000330">
    <property type="entry name" value="G-type lectin S-receptor-like serine/threonine-protein kinase At4g03230"/>
    <property type="match status" value="1"/>
</dbReference>
<feature type="domain" description="Protein kinase" evidence="22">
    <location>
        <begin position="523"/>
        <end position="798"/>
    </location>
</feature>
<keyword evidence="9 19" id="KW-0547">Nucleotide-binding</keyword>
<keyword evidence="10 19" id="KW-0418">Kinase</keyword>
<dbReference type="PROSITE" id="PS50011">
    <property type="entry name" value="PROTEIN_KINASE_DOM"/>
    <property type="match status" value="1"/>
</dbReference>
<dbReference type="SUPFAM" id="SSF51110">
    <property type="entry name" value="alpha-D-mannose-specific plant lectins"/>
    <property type="match status" value="1"/>
</dbReference>
<evidence type="ECO:0000313" key="25">
    <source>
        <dbReference type="EMBL" id="KAK9116159.1"/>
    </source>
</evidence>
<dbReference type="PANTHER" id="PTHR27002:SF925">
    <property type="entry name" value="RECEPTOR-LIKE SERINE_THREONINE-PROTEIN KINASE"/>
    <property type="match status" value="1"/>
</dbReference>
<dbReference type="SUPFAM" id="SSF56112">
    <property type="entry name" value="Protein kinase-like (PK-like)"/>
    <property type="match status" value="1"/>
</dbReference>
<dbReference type="PIRSF" id="PIRSF000641">
    <property type="entry name" value="SRK"/>
    <property type="match status" value="1"/>
</dbReference>
<keyword evidence="7 21" id="KW-0732">Signal</keyword>
<dbReference type="SMART" id="SM00473">
    <property type="entry name" value="PAN_AP"/>
    <property type="match status" value="1"/>
</dbReference>
<dbReference type="Gene3D" id="1.10.510.10">
    <property type="entry name" value="Transferase(Phosphotransferase) domain 1"/>
    <property type="match status" value="1"/>
</dbReference>
<dbReference type="PANTHER" id="PTHR27002">
    <property type="entry name" value="RECEPTOR-LIKE SERINE/THREONINE-PROTEIN KINASE SD1-8"/>
    <property type="match status" value="1"/>
</dbReference>
<protein>
    <recommendedName>
        <fullName evidence="19">Receptor-like serine/threonine-protein kinase</fullName>
        <ecNumber evidence="19">2.7.11.1</ecNumber>
    </recommendedName>
</protein>
<dbReference type="Pfam" id="PF08276">
    <property type="entry name" value="PAN_2"/>
    <property type="match status" value="1"/>
</dbReference>
<dbReference type="InterPro" id="IPR008271">
    <property type="entry name" value="Ser/Thr_kinase_AS"/>
</dbReference>
<proteinExistence type="inferred from homology"/>
<dbReference type="Gene3D" id="2.90.10.10">
    <property type="entry name" value="Bulb-type lectin domain"/>
    <property type="match status" value="1"/>
</dbReference>
<dbReference type="GO" id="GO:0004674">
    <property type="term" value="F:protein serine/threonine kinase activity"/>
    <property type="evidence" value="ECO:0007669"/>
    <property type="project" value="UniProtKB-KW"/>
</dbReference>
<dbReference type="PROSITE" id="PS00108">
    <property type="entry name" value="PROTEIN_KINASE_ST"/>
    <property type="match status" value="1"/>
</dbReference>
<comment type="caution">
    <text evidence="25">The sequence shown here is derived from an EMBL/GenBank/DDBJ whole genome shotgun (WGS) entry which is preliminary data.</text>
</comment>
<evidence type="ECO:0000259" key="23">
    <source>
        <dbReference type="PROSITE" id="PS50927"/>
    </source>
</evidence>
<dbReference type="CDD" id="cd14066">
    <property type="entry name" value="STKc_IRAK"/>
    <property type="match status" value="1"/>
</dbReference>
<evidence type="ECO:0000256" key="14">
    <source>
        <dbReference type="ARBA" id="ARBA00023157"/>
    </source>
</evidence>
<comment type="catalytic activity">
    <reaction evidence="17 19">
        <text>L-threonyl-[protein] + ATP = O-phospho-L-threonyl-[protein] + ADP + H(+)</text>
        <dbReference type="Rhea" id="RHEA:46608"/>
        <dbReference type="Rhea" id="RHEA-COMP:11060"/>
        <dbReference type="Rhea" id="RHEA-COMP:11605"/>
        <dbReference type="ChEBI" id="CHEBI:15378"/>
        <dbReference type="ChEBI" id="CHEBI:30013"/>
        <dbReference type="ChEBI" id="CHEBI:30616"/>
        <dbReference type="ChEBI" id="CHEBI:61977"/>
        <dbReference type="ChEBI" id="CHEBI:456216"/>
        <dbReference type="EC" id="2.7.11.1"/>
    </reaction>
</comment>
<dbReference type="GO" id="GO:0005524">
    <property type="term" value="F:ATP binding"/>
    <property type="evidence" value="ECO:0007669"/>
    <property type="project" value="UniProtKB-KW"/>
</dbReference>
<keyword evidence="6 20" id="KW-0812">Transmembrane</keyword>
<dbReference type="InterPro" id="IPR024171">
    <property type="entry name" value="SRK-like_kinase"/>
</dbReference>
<feature type="signal peptide" evidence="21">
    <location>
        <begin position="1"/>
        <end position="24"/>
    </location>
</feature>
<keyword evidence="5 19" id="KW-0808">Transferase</keyword>
<evidence type="ECO:0000256" key="9">
    <source>
        <dbReference type="ARBA" id="ARBA00022741"/>
    </source>
</evidence>
<evidence type="ECO:0000256" key="21">
    <source>
        <dbReference type="SAM" id="SignalP"/>
    </source>
</evidence>
<keyword evidence="26" id="KW-1185">Reference proteome</keyword>
<dbReference type="SMART" id="SM00108">
    <property type="entry name" value="B_lectin"/>
    <property type="match status" value="1"/>
</dbReference>
<keyword evidence="2" id="KW-1003">Cell membrane</keyword>
<dbReference type="FunFam" id="2.90.10.10:FF:000009">
    <property type="entry name" value="Receptor-like serine/threonine-protein kinase SD1-8"/>
    <property type="match status" value="1"/>
</dbReference>
<evidence type="ECO:0000256" key="17">
    <source>
        <dbReference type="ARBA" id="ARBA00047899"/>
    </source>
</evidence>
<dbReference type="PROSITE" id="PS50927">
    <property type="entry name" value="BULB_LECTIN"/>
    <property type="match status" value="1"/>
</dbReference>
<dbReference type="InterPro" id="IPR001245">
    <property type="entry name" value="Ser-Thr/Tyr_kinase_cat_dom"/>
</dbReference>
<organism evidence="25 26">
    <name type="scientific">Stephania japonica</name>
    <dbReference type="NCBI Taxonomy" id="461633"/>
    <lineage>
        <taxon>Eukaryota</taxon>
        <taxon>Viridiplantae</taxon>
        <taxon>Streptophyta</taxon>
        <taxon>Embryophyta</taxon>
        <taxon>Tracheophyta</taxon>
        <taxon>Spermatophyta</taxon>
        <taxon>Magnoliopsida</taxon>
        <taxon>Ranunculales</taxon>
        <taxon>Menispermaceae</taxon>
        <taxon>Menispermoideae</taxon>
        <taxon>Cissampelideae</taxon>
        <taxon>Stephania</taxon>
    </lineage>
</organism>
<dbReference type="AlphaFoldDB" id="A0AAP0IIH9"/>
<evidence type="ECO:0000256" key="12">
    <source>
        <dbReference type="ARBA" id="ARBA00022989"/>
    </source>
</evidence>
<dbReference type="InterPro" id="IPR001480">
    <property type="entry name" value="Bulb-type_lectin_dom"/>
</dbReference>
<comment type="similarity">
    <text evidence="19">Belongs to the protein kinase superfamily. Ser/Thr protein kinase family.</text>
</comment>
<dbReference type="InterPro" id="IPR011009">
    <property type="entry name" value="Kinase-like_dom_sf"/>
</dbReference>
<feature type="transmembrane region" description="Helical" evidence="20">
    <location>
        <begin position="437"/>
        <end position="459"/>
    </location>
</feature>
<dbReference type="Gene3D" id="3.30.200.20">
    <property type="entry name" value="Phosphorylase Kinase, domain 1"/>
    <property type="match status" value="1"/>
</dbReference>
<evidence type="ECO:0000256" key="1">
    <source>
        <dbReference type="ARBA" id="ARBA00004251"/>
    </source>
</evidence>
<evidence type="ECO:0000256" key="5">
    <source>
        <dbReference type="ARBA" id="ARBA00022679"/>
    </source>
</evidence>
<evidence type="ECO:0000256" key="7">
    <source>
        <dbReference type="ARBA" id="ARBA00022729"/>
    </source>
</evidence>
<keyword evidence="8" id="KW-0430">Lectin</keyword>
<dbReference type="InterPro" id="IPR036426">
    <property type="entry name" value="Bulb-type_lectin_dom_sf"/>
</dbReference>
<evidence type="ECO:0000259" key="22">
    <source>
        <dbReference type="PROSITE" id="PS50011"/>
    </source>
</evidence>